<evidence type="ECO:0000259" key="8">
    <source>
        <dbReference type="Pfam" id="PF22124"/>
    </source>
</evidence>
<accession>A0A9W8NNE7</accession>
<dbReference type="AlphaFoldDB" id="A0A9W8NNE7"/>
<dbReference type="PANTHER" id="PTHR31084:SF3">
    <property type="entry name" value="ALPHA-FUCOSIDASE A"/>
    <property type="match status" value="1"/>
</dbReference>
<comment type="similarity">
    <text evidence="2">Belongs to the peptidase M43B family.</text>
</comment>
<dbReference type="InterPro" id="IPR012341">
    <property type="entry name" value="6hp_glycosidase-like_sf"/>
</dbReference>
<keyword evidence="10" id="KW-1185">Reference proteome</keyword>
<protein>
    <recommendedName>
        <fullName evidence="11">Peptidase M43 pregnancy-associated plasma-A domain-containing protein</fullName>
    </recommendedName>
</protein>
<dbReference type="InterPro" id="IPR008928">
    <property type="entry name" value="6-hairpin_glycosidase_sf"/>
</dbReference>
<evidence type="ECO:0000259" key="4">
    <source>
        <dbReference type="Pfam" id="PF05572"/>
    </source>
</evidence>
<dbReference type="InterPro" id="IPR027414">
    <property type="entry name" value="GH95_N_dom"/>
</dbReference>
<sequence>MQFKALIASAFLATASASWSFNTTRLCGTPDPTAQQMAESLAMLEKERIALAKGEVKRQSGFTVNTYFHVVASSNSASGGYLTQTMLNNQLAVMNDAYGPHGISFNLVSSDWTVNANWAADGNEQAMKNSLRKGTYSDLNIYFLGNLGGGLLGYCYFPTSSHSTGSTNFILDGCTILGQSVPGGTAAPYNLGGTATHEIGHWMNLYHTFQGGCASPGDSVDDTPPEASAASGCLRAVTPAVVVVLTPSTTTWTTPTTTATPSSPPDSRPACIVPGRPTAVKQRPCKNLGSSAGPLAADSGNLDGSIAQMVRTHELPLSYAKMRLSYSSLVSSTLLFGLTSAGWREECNYGGNAQFNIIHARPYLSTLCPSSTGRQICTMLDLGYCFMNSLGHLTATINGHFERSCQNCHLTGRNNTVLSCNCRTFGKNAPWQNAEVDLGTLPAANNLCFASYYMFADAHSLTEDLIENRDGRLACWDTASSLGLSSAKSLWSSSPAGYGPDDSDNYILKTGYPVGNGKLGIISFGDPASEKLSLNVDSLWSGGPFENSSYSGGNPAEPKYAALSEIRATIFQNGTGDLAPLLGTGTNYGSNRVLGNVTITIAGIESYTDYKRSLDLKTGIHTTQFISNGANYTTSLFCSYPDQVCVYHVESTSVLPDVTVSFENILTTQDLVSTTCGTDSVQFTGYTRSGSPQGMKYSAIARSLGNASATTSCLDSGRLIFQTEKAQKEQTFVIAADTDYDQKKGTSEAGFSFRGEDPVPIISKIASQAVSKQYRTLLTRHLKDYQTLESAFRLELPDPNNSSELETALVFSNYNWTGLGDPFLESLLFDYSRHLLISSSRDNSLPANLQGRWTERLESAWGADYHANINIQMNYWAAEQTGLGATEGALWNYMEDTWVPRGTETARLLYNASGWVVHNEMNIFGHTAMKEDALWANYPAAAAWMMQHVWDRFDYSQDIDWLRKQGYLLLKGIAQFWVSQLQEDFFFDDGTLVANPCNSPEIGPTTFGCSHYQQLIHQVFDNVLSGASIVGEKDKTFLDSVTSGLAKLDTGIHFTTWGGLKEWKLPDSYGYDNRTTHRHLSHLIGWYPGYSMSSYAGGYSNATIQDAVKQTLISRGLGNGEDANAGWEKVWRAACWARLNDTDMAYEELRYAIDTNFANNGFSMYTALSQPFQIDANFGLAGAVLSMLVIDLPLAYGAAKERVVVLGPAIPTAWGNGSVSGLRVRGGVSVDFKWDENGVVTKATPTSSIKGSGKVIFLNVEGDRLAEI</sequence>
<dbReference type="InterPro" id="IPR054363">
    <property type="entry name" value="GH95_cat"/>
</dbReference>
<feature type="chain" id="PRO_5040984917" description="Peptidase M43 pregnancy-associated plasma-A domain-containing protein" evidence="3">
    <location>
        <begin position="18"/>
        <end position="1268"/>
    </location>
</feature>
<feature type="domain" description="Cyanovirin-N" evidence="5">
    <location>
        <begin position="361"/>
        <end position="438"/>
    </location>
</feature>
<evidence type="ECO:0000256" key="2">
    <source>
        <dbReference type="ARBA" id="ARBA00008721"/>
    </source>
</evidence>
<dbReference type="EMBL" id="JANPWZ010000008">
    <property type="protein sequence ID" value="KAJ3580411.1"/>
    <property type="molecule type" value="Genomic_DNA"/>
</dbReference>
<organism evidence="9 10">
    <name type="scientific">Xylaria arbuscula</name>
    <dbReference type="NCBI Taxonomy" id="114810"/>
    <lineage>
        <taxon>Eukaryota</taxon>
        <taxon>Fungi</taxon>
        <taxon>Dikarya</taxon>
        <taxon>Ascomycota</taxon>
        <taxon>Pezizomycotina</taxon>
        <taxon>Sordariomycetes</taxon>
        <taxon>Xylariomycetidae</taxon>
        <taxon>Xylariales</taxon>
        <taxon>Xylariaceae</taxon>
        <taxon>Xylaria</taxon>
    </lineage>
</organism>
<dbReference type="PANTHER" id="PTHR31084">
    <property type="entry name" value="ALPHA-L-FUCOSIDASE 2"/>
    <property type="match status" value="1"/>
</dbReference>
<dbReference type="VEuPathDB" id="FungiDB:F4678DRAFT_453302"/>
<keyword evidence="3" id="KW-0732">Signal</keyword>
<dbReference type="VEuPathDB" id="FungiDB:F4678DRAFT_339569"/>
<reference evidence="9" key="1">
    <citation type="submission" date="2022-07" db="EMBL/GenBank/DDBJ databases">
        <title>Genome Sequence of Xylaria arbuscula.</title>
        <authorList>
            <person name="Buettner E."/>
        </authorList>
    </citation>
    <scope>NUCLEOTIDE SEQUENCE</scope>
    <source>
        <strain evidence="9">VT107</strain>
    </source>
</reference>
<dbReference type="Gene3D" id="1.50.10.10">
    <property type="match status" value="1"/>
</dbReference>
<feature type="domain" description="Alpha fucosidase A-like C-terminal" evidence="7">
    <location>
        <begin position="1203"/>
        <end position="1251"/>
    </location>
</feature>
<dbReference type="GO" id="GO:0008237">
    <property type="term" value="F:metallopeptidase activity"/>
    <property type="evidence" value="ECO:0007669"/>
    <property type="project" value="InterPro"/>
</dbReference>
<dbReference type="SUPFAM" id="SSF48208">
    <property type="entry name" value="Six-hairpin glycosidases"/>
    <property type="match status" value="1"/>
</dbReference>
<dbReference type="Proteomes" id="UP001148614">
    <property type="component" value="Unassembled WGS sequence"/>
</dbReference>
<dbReference type="Pfam" id="PF05572">
    <property type="entry name" value="Peptidase_M43"/>
    <property type="match status" value="1"/>
</dbReference>
<evidence type="ECO:0008006" key="11">
    <source>
        <dbReference type="Google" id="ProtNLM"/>
    </source>
</evidence>
<evidence type="ECO:0000259" key="5">
    <source>
        <dbReference type="Pfam" id="PF08881"/>
    </source>
</evidence>
<evidence type="ECO:0000259" key="7">
    <source>
        <dbReference type="Pfam" id="PF21307"/>
    </source>
</evidence>
<dbReference type="InterPro" id="IPR049053">
    <property type="entry name" value="AFCA-like_C"/>
</dbReference>
<feature type="signal peptide" evidence="3">
    <location>
        <begin position="1"/>
        <end position="17"/>
    </location>
</feature>
<dbReference type="Pfam" id="PF22124">
    <property type="entry name" value="Glyco_hydro_95_cat"/>
    <property type="match status" value="1"/>
</dbReference>
<dbReference type="Gene3D" id="3.40.390.10">
    <property type="entry name" value="Collagenase (Catalytic Domain)"/>
    <property type="match status" value="1"/>
</dbReference>
<dbReference type="GO" id="GO:0004560">
    <property type="term" value="F:alpha-L-fucosidase activity"/>
    <property type="evidence" value="ECO:0007669"/>
    <property type="project" value="TreeGrafter"/>
</dbReference>
<evidence type="ECO:0000313" key="9">
    <source>
        <dbReference type="EMBL" id="KAJ3580411.1"/>
    </source>
</evidence>
<comment type="caution">
    <text evidence="9">The sequence shown here is derived from an EMBL/GenBank/DDBJ whole genome shotgun (WGS) entry which is preliminary data.</text>
</comment>
<dbReference type="Pfam" id="PF21307">
    <property type="entry name" value="Glyco_hydro_95_C"/>
    <property type="match status" value="1"/>
</dbReference>
<evidence type="ECO:0000256" key="3">
    <source>
        <dbReference type="SAM" id="SignalP"/>
    </source>
</evidence>
<feature type="domain" description="Peptidase M43 pregnancy-associated plasma-A" evidence="4">
    <location>
        <begin position="190"/>
        <end position="228"/>
    </location>
</feature>
<proteinExistence type="inferred from homology"/>
<gene>
    <name evidence="9" type="ORF">NPX13_g151</name>
</gene>
<dbReference type="Pfam" id="PF14498">
    <property type="entry name" value="Glyco_hyd_65N_2"/>
    <property type="match status" value="1"/>
</dbReference>
<dbReference type="Pfam" id="PF08881">
    <property type="entry name" value="CVNH"/>
    <property type="match status" value="1"/>
</dbReference>
<dbReference type="InterPro" id="IPR024079">
    <property type="entry name" value="MetalloPept_cat_dom_sf"/>
</dbReference>
<dbReference type="GO" id="GO:0005975">
    <property type="term" value="P:carbohydrate metabolic process"/>
    <property type="evidence" value="ECO:0007669"/>
    <property type="project" value="InterPro"/>
</dbReference>
<dbReference type="Gene3D" id="2.30.60.10">
    <property type="entry name" value="Cyanovirin-N"/>
    <property type="match status" value="1"/>
</dbReference>
<feature type="domain" description="Glycosyl hydrolase family 95 catalytic" evidence="8">
    <location>
        <begin position="774"/>
        <end position="1188"/>
    </location>
</feature>
<evidence type="ECO:0000256" key="1">
    <source>
        <dbReference type="ARBA" id="ARBA00003174"/>
    </source>
</evidence>
<dbReference type="SUPFAM" id="SSF55486">
    <property type="entry name" value="Metalloproteases ('zincins'), catalytic domain"/>
    <property type="match status" value="1"/>
</dbReference>
<evidence type="ECO:0000259" key="6">
    <source>
        <dbReference type="Pfam" id="PF14498"/>
    </source>
</evidence>
<feature type="domain" description="Glycosyl hydrolase family 95 N-terminal" evidence="6">
    <location>
        <begin position="490"/>
        <end position="742"/>
    </location>
</feature>
<name>A0A9W8NNE7_9PEZI</name>
<dbReference type="InterPro" id="IPR011058">
    <property type="entry name" value="Cyanovirin-N"/>
</dbReference>
<dbReference type="InterPro" id="IPR036673">
    <property type="entry name" value="Cyanovirin-N_sf"/>
</dbReference>
<dbReference type="SUPFAM" id="SSF51322">
    <property type="entry name" value="Cyanovirin-N"/>
    <property type="match status" value="1"/>
</dbReference>
<comment type="function">
    <text evidence="1">Secreted metalloproteinase that allows assimilation of proteinaceous substrates.</text>
</comment>
<dbReference type="CDD" id="cd04275">
    <property type="entry name" value="ZnMc_pappalysin_like"/>
    <property type="match status" value="1"/>
</dbReference>
<evidence type="ECO:0000313" key="10">
    <source>
        <dbReference type="Proteomes" id="UP001148614"/>
    </source>
</evidence>
<dbReference type="InterPro" id="IPR008754">
    <property type="entry name" value="Peptidase_M43"/>
</dbReference>